<organism evidence="1 2">
    <name type="scientific">Rubrimonas cliftonensis</name>
    <dbReference type="NCBI Taxonomy" id="89524"/>
    <lineage>
        <taxon>Bacteria</taxon>
        <taxon>Pseudomonadati</taxon>
        <taxon>Pseudomonadota</taxon>
        <taxon>Alphaproteobacteria</taxon>
        <taxon>Rhodobacterales</taxon>
        <taxon>Paracoccaceae</taxon>
        <taxon>Rubrimonas</taxon>
    </lineage>
</organism>
<dbReference type="Proteomes" id="UP000198703">
    <property type="component" value="Unassembled WGS sequence"/>
</dbReference>
<dbReference type="RefSeq" id="WP_093250546.1">
    <property type="nucleotide sequence ID" value="NZ_FNQM01000003.1"/>
</dbReference>
<dbReference type="STRING" id="89524.SAMN05444370_103196"/>
<protein>
    <submittedName>
        <fullName evidence="1">Uncharacterized protein</fullName>
    </submittedName>
</protein>
<reference evidence="1 2" key="1">
    <citation type="submission" date="2016-10" db="EMBL/GenBank/DDBJ databases">
        <authorList>
            <person name="de Groot N.N."/>
        </authorList>
    </citation>
    <scope>NUCLEOTIDE SEQUENCE [LARGE SCALE GENOMIC DNA]</scope>
    <source>
        <strain evidence="1 2">DSM 15345</strain>
    </source>
</reference>
<dbReference type="AlphaFoldDB" id="A0A1H3YRC2"/>
<dbReference type="EMBL" id="FNQM01000003">
    <property type="protein sequence ID" value="SEA13582.1"/>
    <property type="molecule type" value="Genomic_DNA"/>
</dbReference>
<gene>
    <name evidence="1" type="ORF">SAMN05444370_103196</name>
</gene>
<keyword evidence="2" id="KW-1185">Reference proteome</keyword>
<sequence length="124" mass="13625">MTVLDAFHEAGARRLRSKRGWAALADDGGLIVTVWEDRQVCENAIAFAFLAHMGGEVAAAAEALGIGGRVRVIHKLRDRTNPHPCMVSPWLWEIFGLTVCLDGSGTPRRVLALLRTDERRSATF</sequence>
<name>A0A1H3YRC2_9RHOB</name>
<accession>A0A1H3YRC2</accession>
<proteinExistence type="predicted"/>
<evidence type="ECO:0000313" key="1">
    <source>
        <dbReference type="EMBL" id="SEA13582.1"/>
    </source>
</evidence>
<evidence type="ECO:0000313" key="2">
    <source>
        <dbReference type="Proteomes" id="UP000198703"/>
    </source>
</evidence>